<accession>A0ABU4JGP2</accession>
<evidence type="ECO:0008006" key="9">
    <source>
        <dbReference type="Google" id="ProtNLM"/>
    </source>
</evidence>
<evidence type="ECO:0000256" key="6">
    <source>
        <dbReference type="SAM" id="Phobius"/>
    </source>
</evidence>
<feature type="transmembrane region" description="Helical" evidence="6">
    <location>
        <begin position="317"/>
        <end position="337"/>
    </location>
</feature>
<evidence type="ECO:0000256" key="5">
    <source>
        <dbReference type="ARBA" id="ARBA00023136"/>
    </source>
</evidence>
<evidence type="ECO:0000256" key="4">
    <source>
        <dbReference type="ARBA" id="ARBA00022989"/>
    </source>
</evidence>
<evidence type="ECO:0000256" key="2">
    <source>
        <dbReference type="ARBA" id="ARBA00022475"/>
    </source>
</evidence>
<dbReference type="Proteomes" id="UP001204439">
    <property type="component" value="Unassembled WGS sequence"/>
</dbReference>
<dbReference type="RefSeq" id="WP_063968353.1">
    <property type="nucleotide sequence ID" value="NZ_JAMXLT020000011.1"/>
</dbReference>
<feature type="transmembrane region" description="Helical" evidence="6">
    <location>
        <begin position="401"/>
        <end position="419"/>
    </location>
</feature>
<comment type="subcellular location">
    <subcellularLocation>
        <location evidence="1">Cell membrane</location>
        <topology evidence="1">Multi-pass membrane protein</topology>
    </subcellularLocation>
</comment>
<evidence type="ECO:0000256" key="3">
    <source>
        <dbReference type="ARBA" id="ARBA00022692"/>
    </source>
</evidence>
<evidence type="ECO:0000256" key="1">
    <source>
        <dbReference type="ARBA" id="ARBA00004651"/>
    </source>
</evidence>
<evidence type="ECO:0000313" key="8">
    <source>
        <dbReference type="Proteomes" id="UP001204439"/>
    </source>
</evidence>
<feature type="transmembrane region" description="Helical" evidence="6">
    <location>
        <begin position="93"/>
        <end position="116"/>
    </location>
</feature>
<feature type="transmembrane region" description="Helical" evidence="6">
    <location>
        <begin position="49"/>
        <end position="72"/>
    </location>
</feature>
<dbReference type="PANTHER" id="PTHR30250">
    <property type="entry name" value="PST FAMILY PREDICTED COLANIC ACID TRANSPORTER"/>
    <property type="match status" value="1"/>
</dbReference>
<gene>
    <name evidence="7" type="ORF">NG800_007705</name>
</gene>
<proteinExistence type="predicted"/>
<feature type="transmembrane region" description="Helical" evidence="6">
    <location>
        <begin position="440"/>
        <end position="463"/>
    </location>
</feature>
<dbReference type="EMBL" id="JAMXLT020000011">
    <property type="protein sequence ID" value="MDW8548792.1"/>
    <property type="molecule type" value="Genomic_DNA"/>
</dbReference>
<feature type="transmembrane region" description="Helical" evidence="6">
    <location>
        <begin position="186"/>
        <end position="203"/>
    </location>
</feature>
<name>A0ABU4JGP2_9FLAO</name>
<comment type="caution">
    <text evidence="7">The sequence shown here is derived from an EMBL/GenBank/DDBJ whole genome shotgun (WGS) entry which is preliminary data.</text>
</comment>
<evidence type="ECO:0000313" key="7">
    <source>
        <dbReference type="EMBL" id="MDW8548792.1"/>
    </source>
</evidence>
<organism evidence="7 8">
    <name type="scientific">Epilithonimonas ginsengisoli</name>
    <dbReference type="NCBI Taxonomy" id="1245592"/>
    <lineage>
        <taxon>Bacteria</taxon>
        <taxon>Pseudomonadati</taxon>
        <taxon>Bacteroidota</taxon>
        <taxon>Flavobacteriia</taxon>
        <taxon>Flavobacteriales</taxon>
        <taxon>Weeksellaceae</taxon>
        <taxon>Chryseobacterium group</taxon>
        <taxon>Epilithonimonas</taxon>
    </lineage>
</organism>
<reference evidence="7 8" key="1">
    <citation type="submission" date="2023-11" db="EMBL/GenBank/DDBJ databases">
        <title>First isolation, identification, and characterization of non-pathogenic Epilithonimonas ginsengisoli isolated from diseased farmed rainbow trout (Oncorhynchus mykiss) in Chile.</title>
        <authorList>
            <person name="Miranda C.D."/>
            <person name="Irgang R."/>
            <person name="Concha C."/>
            <person name="Rojas R."/>
            <person name="Avendano R."/>
        </authorList>
    </citation>
    <scope>NUCLEOTIDE SEQUENCE [LARGE SCALE GENOMIC DNA]</scope>
    <source>
        <strain evidence="7 8">FP99</strain>
    </source>
</reference>
<sequence>MGKSRTQKSIKNAKVALLFYAIYFAIQFFSRKVFIDYLGAEILGLNTTIANMLSFLNIAELGIASAISYVLYKPLHNNDQNTIKEIISIQGWIYRKVTLFVCIITGVILCFIPFIFRKTDIPLVFIYSTFLVSVTGIILSYLFNYTQILFVADQKEYKINIVNQGFRILKIFCQVIAIIYLEDGYIYWLILEFVFTIVSAYFLRKVLKDHYPWLKLELKKGKFFNEKYPEILKKTKQLFVHQISQFILNQVTPLIIFSYLSLTMVAIYGNYMLIVNGIVLFINAMFSGAQAGIGNMVAEGNKSKIIDFFGEFAVLKYWMISIICFVLFLQTQAFVSLWVGEKYLLSVTELYLLIIYLFILITRVTDGFIYAYGLFNDVFAQIFEVILSITLSLFLGKYWGLSGILFGVVSSQFLLMMCWKPFFLFTKGFKINFGVYIKKVIIYFLCIIISFFVSLRLFNIIVFHANNNFLFWIINSLIALIIYFGVSFFVFSLTSKDFKKIYSRFKLIFVKR</sequence>
<keyword evidence="2" id="KW-1003">Cell membrane</keyword>
<feature type="transmembrane region" description="Helical" evidence="6">
    <location>
        <begin position="274"/>
        <end position="297"/>
    </location>
</feature>
<feature type="transmembrane region" description="Helical" evidence="6">
    <location>
        <begin position="374"/>
        <end position="395"/>
    </location>
</feature>
<feature type="transmembrane region" description="Helical" evidence="6">
    <location>
        <begin position="122"/>
        <end position="143"/>
    </location>
</feature>
<keyword evidence="8" id="KW-1185">Reference proteome</keyword>
<dbReference type="PANTHER" id="PTHR30250:SF26">
    <property type="entry name" value="PSMA PROTEIN"/>
    <property type="match status" value="1"/>
</dbReference>
<feature type="transmembrane region" description="Helical" evidence="6">
    <location>
        <begin position="246"/>
        <end position="268"/>
    </location>
</feature>
<keyword evidence="3 6" id="KW-0812">Transmembrane</keyword>
<keyword evidence="5 6" id="KW-0472">Membrane</keyword>
<feature type="transmembrane region" description="Helical" evidence="6">
    <location>
        <begin position="469"/>
        <end position="494"/>
    </location>
</feature>
<keyword evidence="4 6" id="KW-1133">Transmembrane helix</keyword>
<feature type="transmembrane region" description="Helical" evidence="6">
    <location>
        <begin position="12"/>
        <end position="29"/>
    </location>
</feature>
<protein>
    <recommendedName>
        <fullName evidence="9">Sugar transporter</fullName>
    </recommendedName>
</protein>
<dbReference type="InterPro" id="IPR050833">
    <property type="entry name" value="Poly_Biosynth_Transport"/>
</dbReference>